<feature type="domain" description="Rhamnogalacturonase A/B/Epimerase-like pectate lyase" evidence="2">
    <location>
        <begin position="550"/>
        <end position="606"/>
    </location>
</feature>
<dbReference type="PANTHER" id="PTHR33928:SF2">
    <property type="entry name" value="PECTATE LYASE SUPERFAMILY PROTEIN DOMAIN-CONTAINING PROTEIN-RELATED"/>
    <property type="match status" value="1"/>
</dbReference>
<dbReference type="Proteomes" id="UP001274830">
    <property type="component" value="Unassembled WGS sequence"/>
</dbReference>
<name>A0AAE0WSI6_9PEZI</name>
<feature type="chain" id="PRO_5041918067" description="Rhamnogalacturonase A/B/Epimerase-like pectate lyase domain-containing protein" evidence="1">
    <location>
        <begin position="27"/>
        <end position="1298"/>
    </location>
</feature>
<evidence type="ECO:0000256" key="1">
    <source>
        <dbReference type="SAM" id="SignalP"/>
    </source>
</evidence>
<evidence type="ECO:0000259" key="2">
    <source>
        <dbReference type="Pfam" id="PF12708"/>
    </source>
</evidence>
<dbReference type="InterPro" id="IPR024535">
    <property type="entry name" value="RHGA/B-epi-like_pectate_lyase"/>
</dbReference>
<protein>
    <recommendedName>
        <fullName evidence="2">Rhamnogalacturonase A/B/Epimerase-like pectate lyase domain-containing protein</fullName>
    </recommendedName>
</protein>
<dbReference type="SUPFAM" id="SSF51126">
    <property type="entry name" value="Pectin lyase-like"/>
    <property type="match status" value="2"/>
</dbReference>
<feature type="signal peptide" evidence="1">
    <location>
        <begin position="1"/>
        <end position="26"/>
    </location>
</feature>
<dbReference type="InterPro" id="IPR039279">
    <property type="entry name" value="QRT3-like"/>
</dbReference>
<keyword evidence="4" id="KW-1185">Reference proteome</keyword>
<gene>
    <name evidence="3" type="ORF">LTR78_003029</name>
</gene>
<sequence length="1298" mass="139602">MAGSNAALRHLILLLVFNAYFLTVAAVPGWNHGSVYDVAFERGLVTRGLNATFANTTTTTNDTVAAAREILAEAVTQQGIYNKYRFAHIRKNSYKPGQRVPMRRRDAGEPDAPHLNATVLAASAIVAEHDAKTKAANGTLHKSYPPLRYKASETDASPGHKRAVENDWWVPAIKRDGLAPMGAGSYPVWRDVTDPQYGGGAKGDGVTDDTAAINAAIAAGSNCGQGCLSSSIKGTLVYFPPGTYLISSPINAYYYSQLVGDAVNTPVIKTSQNFIGLGAIQSDVYIPNDNGNEWYIWQSNFYRQIRNFNIDISESTTASMAGIHWQVGQATSLMYIAIFGSKKAGNDQRLMFTENGSSGFMSDVDFYNGEYGLYGGNQQYTVRNFNFYGHSSCAIAMLWDWGWTWQQITISDTPVGILLMNPDDPGGPVPGSIYLMDSQFQSVGTAIKANQLNADLKDTSVIVLDNIGMQGVSEVLTFSDGSSMEITPGTLDFFLFGNMKDGSSTFGSFGLAMPHPDDSLAPNSTPLYARRSYFVKSRPQYENYPLSSIIDVKSFGAKGDGQTDDTAAIQKALNSATESNVIYFPSGSYVITSTVKVPSTCRITGRVWSQLVARGSAFANMAEPTPMIQVGQPGDTGTVEFSDILFTSIGPLPGLVMVEWNVAATETGSVGMWDTHFRVGGAIGTKMQVADCPLGQPIKTGCIAASLLLHITPQANGYFENVWAWVADHDLDDAANTQITVAAARGILVESEGPTWMIQTESPYFQYTEATISPGPFKSSIGLFNGDPDFASDTTCDSTDLMCDFSWAVIVDSVTNLSIASAGLYSWFDNYVQPCVDTQDCQQRIFLNNGDNAGFRLFNLITIGSVEMLSSPSEDLIIYAKNNTQQQSHPFWSMLTAYLDDAATSPESDDIYECADNDTSPECYTPSLCDYTMSYVDLDAVQAASGSFAAACADFYALTALRNMLQASVDEFSSTNNGYDSLYSYYVESVKDFVPNGLATFMAQGGAGNQYFTCAFVEAYTPGIKSETITHQCPITQKEIGFIAAYTVTYTLNDANGFFDALQTQLGIEKDWVQFGDQSTPLFCDTPGTPCTGQGIELVNYPMAAGKITVTNPKDTVTAAMTNVTATQFTLLAAEVDLVAGLWYGSTNDIVQVLSMPVLLLQQGLDSMAQAKTMAQSQKAQDRKNLILEILTVIFTFIPFLDDVAPAALAAAKIGTLIGDAGSLAITLQDIVTNPSSAPLAILGVVGGAGATLADVGNMAKLANARRGISEDTITGIGSKFKALDDDLKAIEQPSCKI</sequence>
<dbReference type="Gene3D" id="2.160.20.10">
    <property type="entry name" value="Single-stranded right-handed beta-helix, Pectin lyase-like"/>
    <property type="match status" value="2"/>
</dbReference>
<proteinExistence type="predicted"/>
<dbReference type="Pfam" id="PF12708">
    <property type="entry name" value="Pect-lyase_RHGA_epim"/>
    <property type="match status" value="2"/>
</dbReference>
<reference evidence="3" key="1">
    <citation type="submission" date="2023-07" db="EMBL/GenBank/DDBJ databases">
        <title>Black Yeasts Isolated from many extreme environments.</title>
        <authorList>
            <person name="Coleine C."/>
            <person name="Stajich J.E."/>
            <person name="Selbmann L."/>
        </authorList>
    </citation>
    <scope>NUCLEOTIDE SEQUENCE</scope>
    <source>
        <strain evidence="3">CCFEE 5485</strain>
    </source>
</reference>
<accession>A0AAE0WSI6</accession>
<comment type="caution">
    <text evidence="3">The sequence shown here is derived from an EMBL/GenBank/DDBJ whole genome shotgun (WGS) entry which is preliminary data.</text>
</comment>
<dbReference type="PANTHER" id="PTHR33928">
    <property type="entry name" value="POLYGALACTURONASE QRT3"/>
    <property type="match status" value="1"/>
</dbReference>
<dbReference type="CDD" id="cd23668">
    <property type="entry name" value="GH55_beta13glucanase-like"/>
    <property type="match status" value="1"/>
</dbReference>
<dbReference type="GO" id="GO:0004650">
    <property type="term" value="F:polygalacturonase activity"/>
    <property type="evidence" value="ECO:0007669"/>
    <property type="project" value="InterPro"/>
</dbReference>
<dbReference type="InterPro" id="IPR011050">
    <property type="entry name" value="Pectin_lyase_fold/virulence"/>
</dbReference>
<evidence type="ECO:0000313" key="3">
    <source>
        <dbReference type="EMBL" id="KAK3676825.1"/>
    </source>
</evidence>
<keyword evidence="1" id="KW-0732">Signal</keyword>
<dbReference type="InterPro" id="IPR012334">
    <property type="entry name" value="Pectin_lyas_fold"/>
</dbReference>
<organism evidence="3 4">
    <name type="scientific">Recurvomyces mirabilis</name>
    <dbReference type="NCBI Taxonomy" id="574656"/>
    <lineage>
        <taxon>Eukaryota</taxon>
        <taxon>Fungi</taxon>
        <taxon>Dikarya</taxon>
        <taxon>Ascomycota</taxon>
        <taxon>Pezizomycotina</taxon>
        <taxon>Dothideomycetes</taxon>
        <taxon>Dothideomycetidae</taxon>
        <taxon>Mycosphaerellales</taxon>
        <taxon>Teratosphaeriaceae</taxon>
        <taxon>Recurvomyces</taxon>
    </lineage>
</organism>
<dbReference type="EMBL" id="JAUTXT010000008">
    <property type="protein sequence ID" value="KAK3676825.1"/>
    <property type="molecule type" value="Genomic_DNA"/>
</dbReference>
<feature type="domain" description="Rhamnogalacturonase A/B/Epimerase-like pectate lyase" evidence="2">
    <location>
        <begin position="200"/>
        <end position="417"/>
    </location>
</feature>
<evidence type="ECO:0000313" key="4">
    <source>
        <dbReference type="Proteomes" id="UP001274830"/>
    </source>
</evidence>